<keyword evidence="2" id="KW-1185">Reference proteome</keyword>
<reference evidence="2" key="1">
    <citation type="journal article" date="2022" name="Mol. Ecol. Resour.">
        <title>The genomes of chicory, endive, great burdock and yacon provide insights into Asteraceae palaeo-polyploidization history and plant inulin production.</title>
        <authorList>
            <person name="Fan W."/>
            <person name="Wang S."/>
            <person name="Wang H."/>
            <person name="Wang A."/>
            <person name="Jiang F."/>
            <person name="Liu H."/>
            <person name="Zhao H."/>
            <person name="Xu D."/>
            <person name="Zhang Y."/>
        </authorList>
    </citation>
    <scope>NUCLEOTIDE SEQUENCE [LARGE SCALE GENOMIC DNA]</scope>
    <source>
        <strain evidence="2">cv. Niubang</strain>
    </source>
</reference>
<accession>A0ACB8ZV51</accession>
<protein>
    <submittedName>
        <fullName evidence="1">Uncharacterized protein</fullName>
    </submittedName>
</protein>
<dbReference type="EMBL" id="CM042055">
    <property type="protein sequence ID" value="KAI3701525.1"/>
    <property type="molecule type" value="Genomic_DNA"/>
</dbReference>
<gene>
    <name evidence="1" type="ORF">L6452_26681</name>
</gene>
<evidence type="ECO:0000313" key="2">
    <source>
        <dbReference type="Proteomes" id="UP001055879"/>
    </source>
</evidence>
<evidence type="ECO:0000313" key="1">
    <source>
        <dbReference type="EMBL" id="KAI3701525.1"/>
    </source>
</evidence>
<organism evidence="1 2">
    <name type="scientific">Arctium lappa</name>
    <name type="common">Greater burdock</name>
    <name type="synonym">Lappa major</name>
    <dbReference type="NCBI Taxonomy" id="4217"/>
    <lineage>
        <taxon>Eukaryota</taxon>
        <taxon>Viridiplantae</taxon>
        <taxon>Streptophyta</taxon>
        <taxon>Embryophyta</taxon>
        <taxon>Tracheophyta</taxon>
        <taxon>Spermatophyta</taxon>
        <taxon>Magnoliopsida</taxon>
        <taxon>eudicotyledons</taxon>
        <taxon>Gunneridae</taxon>
        <taxon>Pentapetalae</taxon>
        <taxon>asterids</taxon>
        <taxon>campanulids</taxon>
        <taxon>Asterales</taxon>
        <taxon>Asteraceae</taxon>
        <taxon>Carduoideae</taxon>
        <taxon>Cardueae</taxon>
        <taxon>Arctiinae</taxon>
        <taxon>Arctium</taxon>
    </lineage>
</organism>
<name>A0ACB8ZV51_ARCLA</name>
<sequence length="75" mass="8522">MTLSNSILAELAGAILLIGKFQVEGFLRAMQKQINSAGKRGFFPKRSVGPQVRKKFTFEDMLENLVFFYAFIFTL</sequence>
<proteinExistence type="predicted"/>
<comment type="caution">
    <text evidence="1">The sequence shown here is derived from an EMBL/GenBank/DDBJ whole genome shotgun (WGS) entry which is preliminary data.</text>
</comment>
<reference evidence="1 2" key="2">
    <citation type="journal article" date="2022" name="Mol. Ecol. Resour.">
        <title>The genomes of chicory, endive, great burdock and yacon provide insights into Asteraceae paleo-polyploidization history and plant inulin production.</title>
        <authorList>
            <person name="Fan W."/>
            <person name="Wang S."/>
            <person name="Wang H."/>
            <person name="Wang A."/>
            <person name="Jiang F."/>
            <person name="Liu H."/>
            <person name="Zhao H."/>
            <person name="Xu D."/>
            <person name="Zhang Y."/>
        </authorList>
    </citation>
    <scope>NUCLEOTIDE SEQUENCE [LARGE SCALE GENOMIC DNA]</scope>
    <source>
        <strain evidence="2">cv. Niubang</strain>
    </source>
</reference>
<dbReference type="Proteomes" id="UP001055879">
    <property type="component" value="Linkage Group LG09"/>
</dbReference>